<dbReference type="PANTHER" id="PTHR43586:SF8">
    <property type="entry name" value="CYSTEINE DESULFURASE 1, CHLOROPLASTIC"/>
    <property type="match status" value="1"/>
</dbReference>
<evidence type="ECO:0000313" key="4">
    <source>
        <dbReference type="EMBL" id="SNQ48011.1"/>
    </source>
</evidence>
<dbReference type="Gene3D" id="3.90.1150.10">
    <property type="entry name" value="Aspartate Aminotransferase, domain 1"/>
    <property type="match status" value="1"/>
</dbReference>
<accession>A0A2I2KQR3</accession>
<evidence type="ECO:0000256" key="1">
    <source>
        <dbReference type="ARBA" id="ARBA00001933"/>
    </source>
</evidence>
<keyword evidence="5" id="KW-1185">Reference proteome</keyword>
<gene>
    <name evidence="4" type="primary">egtE</name>
    <name evidence="4" type="ORF">FRACA_2140009</name>
</gene>
<dbReference type="Gene3D" id="3.40.640.10">
    <property type="entry name" value="Type I PLP-dependent aspartate aminotransferase-like (Major domain)"/>
    <property type="match status" value="1"/>
</dbReference>
<dbReference type="AlphaFoldDB" id="A0A2I2KQR3"/>
<protein>
    <submittedName>
        <fullName evidence="4">Putative hercynylcysteine sulfoxide lyase</fullName>
        <ecNumber evidence="4">4.4.-.-</ecNumber>
    </submittedName>
</protein>
<keyword evidence="2" id="KW-0663">Pyridoxal phosphate</keyword>
<feature type="domain" description="Aminotransferase class V" evidence="3">
    <location>
        <begin position="21"/>
        <end position="384"/>
    </location>
</feature>
<dbReference type="InterPro" id="IPR015424">
    <property type="entry name" value="PyrdxlP-dep_Trfase"/>
</dbReference>
<reference evidence="4 5" key="1">
    <citation type="submission" date="2017-06" db="EMBL/GenBank/DDBJ databases">
        <authorList>
            <person name="Kim H.J."/>
            <person name="Triplett B.A."/>
        </authorList>
    </citation>
    <scope>NUCLEOTIDE SEQUENCE [LARGE SCALE GENOMIC DNA]</scope>
    <source>
        <strain evidence="4">FRACA_ARgP5</strain>
    </source>
</reference>
<evidence type="ECO:0000259" key="3">
    <source>
        <dbReference type="Pfam" id="PF00266"/>
    </source>
</evidence>
<dbReference type="SUPFAM" id="SSF53383">
    <property type="entry name" value="PLP-dependent transferases"/>
    <property type="match status" value="1"/>
</dbReference>
<dbReference type="PANTHER" id="PTHR43586">
    <property type="entry name" value="CYSTEINE DESULFURASE"/>
    <property type="match status" value="1"/>
</dbReference>
<keyword evidence="4" id="KW-0456">Lyase</keyword>
<proteinExistence type="predicted"/>
<evidence type="ECO:0000313" key="5">
    <source>
        <dbReference type="Proteomes" id="UP000234331"/>
    </source>
</evidence>
<dbReference type="EC" id="4.4.-.-" evidence="4"/>
<dbReference type="OrthoDB" id="9808002at2"/>
<sequence>MTARLGRVGCDPDAVGEAGIIHLDAAGAARPSPATVEAQAAFLRAEGEHGAYVAELEAADTLRAGLEALAALLGPDLDPDGIAWHHGASAAFATLLGAWPLPARGGRVGVVPSEYGSNRLVLEACAARAGLDLLDLPVDPAGTVDLDRLDGFGLDRLDLVVFPQVPSQRGIVQPAAEIGRRCAAAGVPLVVDVAQSLGQVDTTGIGADAYVGTSRKWLRGPRGAGFVALRAGVADRLGLAAPSLHNARRAADGGAPEPLPGVARLGVGEASVAARVGLARALVAYAADDPPALRARIAALAAHGRRVLDGAGGWQVREEADSASGIITLRPPPGADPAATRDRLYRDARILTSAIPAARARDLDGPLLRASAHAYNDPTDLDRLAAALAATST</sequence>
<dbReference type="Pfam" id="PF00266">
    <property type="entry name" value="Aminotran_5"/>
    <property type="match status" value="1"/>
</dbReference>
<evidence type="ECO:0000256" key="2">
    <source>
        <dbReference type="ARBA" id="ARBA00022898"/>
    </source>
</evidence>
<dbReference type="EMBL" id="FZMO01000129">
    <property type="protein sequence ID" value="SNQ48011.1"/>
    <property type="molecule type" value="Genomic_DNA"/>
</dbReference>
<dbReference type="InterPro" id="IPR015421">
    <property type="entry name" value="PyrdxlP-dep_Trfase_major"/>
</dbReference>
<name>A0A2I2KQR3_9ACTN</name>
<dbReference type="InterPro" id="IPR015422">
    <property type="entry name" value="PyrdxlP-dep_Trfase_small"/>
</dbReference>
<organism evidence="4 5">
    <name type="scientific">Frankia canadensis</name>
    <dbReference type="NCBI Taxonomy" id="1836972"/>
    <lineage>
        <taxon>Bacteria</taxon>
        <taxon>Bacillati</taxon>
        <taxon>Actinomycetota</taxon>
        <taxon>Actinomycetes</taxon>
        <taxon>Frankiales</taxon>
        <taxon>Frankiaceae</taxon>
        <taxon>Frankia</taxon>
    </lineage>
</organism>
<dbReference type="InterPro" id="IPR000192">
    <property type="entry name" value="Aminotrans_V_dom"/>
</dbReference>
<dbReference type="Proteomes" id="UP000234331">
    <property type="component" value="Unassembled WGS sequence"/>
</dbReference>
<comment type="cofactor">
    <cofactor evidence="1">
        <name>pyridoxal 5'-phosphate</name>
        <dbReference type="ChEBI" id="CHEBI:597326"/>
    </cofactor>
</comment>
<dbReference type="GO" id="GO:0016829">
    <property type="term" value="F:lyase activity"/>
    <property type="evidence" value="ECO:0007669"/>
    <property type="project" value="UniProtKB-KW"/>
</dbReference>